<comment type="caution">
    <text evidence="1">The sequence shown here is derived from an EMBL/GenBank/DDBJ whole genome shotgun (WGS) entry which is preliminary data.</text>
</comment>
<accession>A0AAD7TK53</accession>
<proteinExistence type="predicted"/>
<evidence type="ECO:0000313" key="2">
    <source>
        <dbReference type="Proteomes" id="UP001215151"/>
    </source>
</evidence>
<gene>
    <name evidence="1" type="ORF">ONZ51_g10645</name>
</gene>
<dbReference type="Proteomes" id="UP001215151">
    <property type="component" value="Unassembled WGS sequence"/>
</dbReference>
<dbReference type="AlphaFoldDB" id="A0AAD7TK53"/>
<reference evidence="1" key="1">
    <citation type="submission" date="2022-11" db="EMBL/GenBank/DDBJ databases">
        <title>Genome Sequence of Cubamyces cubensis.</title>
        <authorList>
            <person name="Buettner E."/>
        </authorList>
    </citation>
    <scope>NUCLEOTIDE SEQUENCE</scope>
    <source>
        <strain evidence="1">MPL-01</strain>
    </source>
</reference>
<dbReference type="EMBL" id="JAPEVG010000435">
    <property type="protein sequence ID" value="KAJ8462843.1"/>
    <property type="molecule type" value="Genomic_DNA"/>
</dbReference>
<keyword evidence="2" id="KW-1185">Reference proteome</keyword>
<protein>
    <submittedName>
        <fullName evidence="1">Uncharacterized protein</fullName>
    </submittedName>
</protein>
<sequence>MARPEFVQNGLKTILENISSLEQRFFEATPTRPRHSFTLEGGVEVTFAKEGYTRSGASNIHYSILFENVVTDVLNIHLRNPSTDDPTVNTRAVRIAIEYLLSTGSTILSRDVYVDKLLEA</sequence>
<organism evidence="1 2">
    <name type="scientific">Trametes cubensis</name>
    <dbReference type="NCBI Taxonomy" id="1111947"/>
    <lineage>
        <taxon>Eukaryota</taxon>
        <taxon>Fungi</taxon>
        <taxon>Dikarya</taxon>
        <taxon>Basidiomycota</taxon>
        <taxon>Agaricomycotina</taxon>
        <taxon>Agaricomycetes</taxon>
        <taxon>Polyporales</taxon>
        <taxon>Polyporaceae</taxon>
        <taxon>Trametes</taxon>
    </lineage>
</organism>
<name>A0AAD7TK53_9APHY</name>
<evidence type="ECO:0000313" key="1">
    <source>
        <dbReference type="EMBL" id="KAJ8462843.1"/>
    </source>
</evidence>